<keyword evidence="3" id="KW-0479">Metal-binding</keyword>
<protein>
    <submittedName>
        <fullName evidence="9">Choline-sulfatase</fullName>
    </submittedName>
</protein>
<dbReference type="Pfam" id="PF00884">
    <property type="entry name" value="Sulfatase"/>
    <property type="match status" value="1"/>
</dbReference>
<dbReference type="EMBL" id="QHJQ01000002">
    <property type="protein sequence ID" value="PXA04892.1"/>
    <property type="molecule type" value="Genomic_DNA"/>
</dbReference>
<evidence type="ECO:0000256" key="1">
    <source>
        <dbReference type="ARBA" id="ARBA00001913"/>
    </source>
</evidence>
<evidence type="ECO:0000256" key="6">
    <source>
        <dbReference type="ARBA" id="ARBA00022837"/>
    </source>
</evidence>
<proteinExistence type="inferred from homology"/>
<gene>
    <name evidence="9" type="ORF">DDZ13_02710</name>
</gene>
<feature type="signal peptide" evidence="7">
    <location>
        <begin position="1"/>
        <end position="20"/>
    </location>
</feature>
<dbReference type="PANTHER" id="PTHR45953:SF1">
    <property type="entry name" value="IDURONATE 2-SULFATASE"/>
    <property type="match status" value="1"/>
</dbReference>
<keyword evidence="10" id="KW-1185">Reference proteome</keyword>
<sequence length="486" mass="55448">MHRIRHVLLALLFGQTALLAAPAKNVILIGIDDLNDWVGCLDGHPQVQTPNIDRLAAEGTLFSNAHCQAPVCNPSRTSLVTGLRPTTTGVYGLSPWFRSVDELKDLTSLPQAFRKNGYRTALTGKIFHTYPPNRKDRAAEFEQYGPPCNFGPIPEKKFVKELPHKLVDWGVFPEKDEQQNDYEIASWAVDFIQQAESDEKPFFLGVGFGRPHVPLFASREWFDLYPEETLKMPPVLFNDRDDVPEFAWYLNWRLPEPRLKWVQENHQWLPLVRAYLASVSFVDSQVGRVLDALENSPHADNTIVVLFSDHGWHLGEKGITGKNTLWERSTRVPLIIAGPDLPKSQDVEQPAELLDIYPTLLELCGIEAVSSLEGLSLKPQLDRPDTPRRPAITTHNIGNHSVRSKDWRYIRYADGSEELYNLKEDPNEWHNLAAQAGQQARIAELRQYLPKDEAKHVKGSGGRVLWKEDGIWYWERKDIRTIEKSF</sequence>
<dbReference type="CDD" id="cd16030">
    <property type="entry name" value="iduronate-2-sulfatase"/>
    <property type="match status" value="1"/>
</dbReference>
<evidence type="ECO:0000256" key="4">
    <source>
        <dbReference type="ARBA" id="ARBA00022729"/>
    </source>
</evidence>
<evidence type="ECO:0000256" key="2">
    <source>
        <dbReference type="ARBA" id="ARBA00008779"/>
    </source>
</evidence>
<evidence type="ECO:0000259" key="8">
    <source>
        <dbReference type="Pfam" id="PF00884"/>
    </source>
</evidence>
<feature type="domain" description="Sulfatase N-terminal" evidence="8">
    <location>
        <begin position="24"/>
        <end position="366"/>
    </location>
</feature>
<evidence type="ECO:0000256" key="7">
    <source>
        <dbReference type="SAM" id="SignalP"/>
    </source>
</evidence>
<organism evidence="9 10">
    <name type="scientific">Coraliomargarita sinensis</name>
    <dbReference type="NCBI Taxonomy" id="2174842"/>
    <lineage>
        <taxon>Bacteria</taxon>
        <taxon>Pseudomonadati</taxon>
        <taxon>Verrucomicrobiota</taxon>
        <taxon>Opitutia</taxon>
        <taxon>Puniceicoccales</taxon>
        <taxon>Coraliomargaritaceae</taxon>
        <taxon>Coraliomargarita</taxon>
    </lineage>
</organism>
<comment type="caution">
    <text evidence="9">The sequence shown here is derived from an EMBL/GenBank/DDBJ whole genome shotgun (WGS) entry which is preliminary data.</text>
</comment>
<dbReference type="Gene3D" id="3.40.720.10">
    <property type="entry name" value="Alkaline Phosphatase, subunit A"/>
    <property type="match status" value="1"/>
</dbReference>
<dbReference type="Proteomes" id="UP000247099">
    <property type="component" value="Unassembled WGS sequence"/>
</dbReference>
<evidence type="ECO:0000256" key="5">
    <source>
        <dbReference type="ARBA" id="ARBA00022801"/>
    </source>
</evidence>
<dbReference type="InterPro" id="IPR017850">
    <property type="entry name" value="Alkaline_phosphatase_core_sf"/>
</dbReference>
<dbReference type="InParanoid" id="A0A317ZIU9"/>
<dbReference type="GO" id="GO:0004423">
    <property type="term" value="F:iduronate-2-sulfatase activity"/>
    <property type="evidence" value="ECO:0007669"/>
    <property type="project" value="InterPro"/>
</dbReference>
<feature type="chain" id="PRO_5016397565" evidence="7">
    <location>
        <begin position="21"/>
        <end position="486"/>
    </location>
</feature>
<keyword evidence="4 7" id="KW-0732">Signal</keyword>
<dbReference type="SUPFAM" id="SSF53649">
    <property type="entry name" value="Alkaline phosphatase-like"/>
    <property type="match status" value="1"/>
</dbReference>
<evidence type="ECO:0000256" key="3">
    <source>
        <dbReference type="ARBA" id="ARBA00022723"/>
    </source>
</evidence>
<keyword evidence="5" id="KW-0378">Hydrolase</keyword>
<keyword evidence="6" id="KW-0106">Calcium</keyword>
<accession>A0A317ZIU9</accession>
<dbReference type="FunCoup" id="A0A317ZIU9">
    <property type="interactions" value="164"/>
</dbReference>
<dbReference type="PANTHER" id="PTHR45953">
    <property type="entry name" value="IDURONATE 2-SULFATASE"/>
    <property type="match status" value="1"/>
</dbReference>
<dbReference type="RefSeq" id="WP_110129895.1">
    <property type="nucleotide sequence ID" value="NZ_QHJQ01000002.1"/>
</dbReference>
<dbReference type="GO" id="GO:0046872">
    <property type="term" value="F:metal ion binding"/>
    <property type="evidence" value="ECO:0007669"/>
    <property type="project" value="UniProtKB-KW"/>
</dbReference>
<evidence type="ECO:0000313" key="9">
    <source>
        <dbReference type="EMBL" id="PXA04892.1"/>
    </source>
</evidence>
<dbReference type="GO" id="GO:0005737">
    <property type="term" value="C:cytoplasm"/>
    <property type="evidence" value="ECO:0007669"/>
    <property type="project" value="TreeGrafter"/>
</dbReference>
<comment type="cofactor">
    <cofactor evidence="1">
        <name>Ca(2+)</name>
        <dbReference type="ChEBI" id="CHEBI:29108"/>
    </cofactor>
</comment>
<dbReference type="OrthoDB" id="9803751at2"/>
<dbReference type="InterPro" id="IPR035874">
    <property type="entry name" value="IDS"/>
</dbReference>
<dbReference type="AlphaFoldDB" id="A0A317ZIU9"/>
<evidence type="ECO:0000313" key="10">
    <source>
        <dbReference type="Proteomes" id="UP000247099"/>
    </source>
</evidence>
<comment type="similarity">
    <text evidence="2">Belongs to the sulfatase family.</text>
</comment>
<reference evidence="9 10" key="1">
    <citation type="submission" date="2018-05" db="EMBL/GenBank/DDBJ databases">
        <title>Coraliomargarita sinensis sp. nov., isolated from a marine solar saltern.</title>
        <authorList>
            <person name="Zhou L.Y."/>
        </authorList>
    </citation>
    <scope>NUCLEOTIDE SEQUENCE [LARGE SCALE GENOMIC DNA]</scope>
    <source>
        <strain evidence="9 10">WN38</strain>
    </source>
</reference>
<name>A0A317ZIU9_9BACT</name>
<dbReference type="InterPro" id="IPR000917">
    <property type="entry name" value="Sulfatase_N"/>
</dbReference>